<gene>
    <name evidence="2" type="ORF">GCM10012287_41140</name>
</gene>
<proteinExistence type="predicted"/>
<dbReference type="EMBL" id="BMMP01000013">
    <property type="protein sequence ID" value="GGO53750.1"/>
    <property type="molecule type" value="Genomic_DNA"/>
</dbReference>
<evidence type="ECO:0000313" key="3">
    <source>
        <dbReference type="Proteomes" id="UP000631535"/>
    </source>
</evidence>
<accession>A0ABQ2MJJ0</accession>
<evidence type="ECO:0000313" key="2">
    <source>
        <dbReference type="EMBL" id="GGO53750.1"/>
    </source>
</evidence>
<evidence type="ECO:0000256" key="1">
    <source>
        <dbReference type="SAM" id="MobiDB-lite"/>
    </source>
</evidence>
<name>A0ABQ2MJJ0_9ACTN</name>
<feature type="region of interest" description="Disordered" evidence="1">
    <location>
        <begin position="115"/>
        <end position="148"/>
    </location>
</feature>
<dbReference type="Proteomes" id="UP000631535">
    <property type="component" value="Unassembled WGS sequence"/>
</dbReference>
<protein>
    <submittedName>
        <fullName evidence="2">Uncharacterized protein</fullName>
    </submittedName>
</protein>
<keyword evidence="3" id="KW-1185">Reference proteome</keyword>
<comment type="caution">
    <text evidence="2">The sequence shown here is derived from an EMBL/GenBank/DDBJ whole genome shotgun (WGS) entry which is preliminary data.</text>
</comment>
<sequence>MRVYVFNPNNDSGQDWGDGVVVSTAGNGERFGEASLPFDQFASRLHVVSLVAVGRGGCNGQWLRGLVADPDAAGVVGTRPRVLRMYADNAATPCGGRSDSAGGELPGGTCRCPGSSPGMRGNSPSQHPAGCNRGVGRVLTSGVGASRK</sequence>
<reference evidence="3" key="1">
    <citation type="journal article" date="2019" name="Int. J. Syst. Evol. Microbiol.">
        <title>The Global Catalogue of Microorganisms (GCM) 10K type strain sequencing project: providing services to taxonomists for standard genome sequencing and annotation.</title>
        <authorList>
            <consortium name="The Broad Institute Genomics Platform"/>
            <consortium name="The Broad Institute Genome Sequencing Center for Infectious Disease"/>
            <person name="Wu L."/>
            <person name="Ma J."/>
        </authorList>
    </citation>
    <scope>NUCLEOTIDE SEQUENCE [LARGE SCALE GENOMIC DNA]</scope>
    <source>
        <strain evidence="3">CGMCC 4.7178</strain>
    </source>
</reference>
<organism evidence="2 3">
    <name type="scientific">Streptomyces daqingensis</name>
    <dbReference type="NCBI Taxonomy" id="1472640"/>
    <lineage>
        <taxon>Bacteria</taxon>
        <taxon>Bacillati</taxon>
        <taxon>Actinomycetota</taxon>
        <taxon>Actinomycetes</taxon>
        <taxon>Kitasatosporales</taxon>
        <taxon>Streptomycetaceae</taxon>
        <taxon>Streptomyces</taxon>
    </lineage>
</organism>